<name>A0A117IFJ3_MYCFO</name>
<sequence length="97" mass="10227">MLRSDACIENSPSRNPANPRHGSASSSACCANRSITASRSDNTGTITIGGLIERGDIHRAMAGNGDLPTINPDELAELAWGLYRDGTEAEAVINLLF</sequence>
<dbReference type="AlphaFoldDB" id="A0A117IFJ3"/>
<feature type="region of interest" description="Disordered" evidence="1">
    <location>
        <begin position="1"/>
        <end position="27"/>
    </location>
</feature>
<organism evidence="2 3">
    <name type="scientific">Mycolicibacterium fortuitum subsp. acetamidolyticum</name>
    <dbReference type="NCBI Taxonomy" id="144550"/>
    <lineage>
        <taxon>Bacteria</taxon>
        <taxon>Bacillati</taxon>
        <taxon>Actinomycetota</taxon>
        <taxon>Actinomycetes</taxon>
        <taxon>Mycobacteriales</taxon>
        <taxon>Mycobacteriaceae</taxon>
        <taxon>Mycolicibacterium</taxon>
    </lineage>
</organism>
<dbReference type="EMBL" id="BCSZ01000043">
    <property type="protein sequence ID" value="GAT04326.1"/>
    <property type="molecule type" value="Genomic_DNA"/>
</dbReference>
<accession>A0A117IFJ3</accession>
<reference evidence="3" key="2">
    <citation type="submission" date="2016-02" db="EMBL/GenBank/DDBJ databases">
        <title>Draft genome sequence of five rapidly growing Mycobacterium species.</title>
        <authorList>
            <person name="Katahira K."/>
            <person name="Gotou Y."/>
            <person name="Iida K."/>
            <person name="Ogura Y."/>
            <person name="Hayashi T."/>
        </authorList>
    </citation>
    <scope>NUCLEOTIDE SEQUENCE [LARGE SCALE GENOMIC DNA]</scope>
    <source>
        <strain evidence="3">JCM6368</strain>
    </source>
</reference>
<evidence type="ECO:0000313" key="3">
    <source>
        <dbReference type="Proteomes" id="UP000069705"/>
    </source>
</evidence>
<evidence type="ECO:0000256" key="1">
    <source>
        <dbReference type="SAM" id="MobiDB-lite"/>
    </source>
</evidence>
<reference evidence="2 3" key="1">
    <citation type="journal article" date="2016" name="Genome Announc.">
        <title>Draft Genome Sequences of Five Rapidly Growing Mycobacterium Species, M. thermoresistibile, M. fortuitum subsp. acetamidolyticum, M. canariasense, M. brisbanense, and M. novocastrense.</title>
        <authorList>
            <person name="Katahira K."/>
            <person name="Ogura Y."/>
            <person name="Gotoh Y."/>
            <person name="Hayashi T."/>
        </authorList>
    </citation>
    <scope>NUCLEOTIDE SEQUENCE [LARGE SCALE GENOMIC DNA]</scope>
    <source>
        <strain evidence="2 3">JCM6368</strain>
    </source>
</reference>
<gene>
    <name evidence="2" type="ORF">RMCFA_4437</name>
</gene>
<dbReference type="Proteomes" id="UP000069705">
    <property type="component" value="Unassembled WGS sequence"/>
</dbReference>
<protein>
    <submittedName>
        <fullName evidence="2">Uncharacterized protein</fullName>
    </submittedName>
</protein>
<proteinExistence type="predicted"/>
<comment type="caution">
    <text evidence="2">The sequence shown here is derived from an EMBL/GenBank/DDBJ whole genome shotgun (WGS) entry which is preliminary data.</text>
</comment>
<evidence type="ECO:0000313" key="2">
    <source>
        <dbReference type="EMBL" id="GAT04326.1"/>
    </source>
</evidence>